<protein>
    <submittedName>
        <fullName evidence="1">Uncharacterized protein</fullName>
    </submittedName>
</protein>
<dbReference type="EMBL" id="MH746814">
    <property type="protein sequence ID" value="AYD82322.1"/>
    <property type="molecule type" value="Genomic_DNA"/>
</dbReference>
<dbReference type="Proteomes" id="UP000269940">
    <property type="component" value="Segment"/>
</dbReference>
<name>A0A386KC30_9CAUD</name>
<evidence type="ECO:0000313" key="2">
    <source>
        <dbReference type="Proteomes" id="UP000269940"/>
    </source>
</evidence>
<proteinExistence type="predicted"/>
<keyword evidence="2" id="KW-1185">Reference proteome</keyword>
<sequence>MIGDDIQWGRYAEVTFTNFNTGVVTSIKSSQIDNNNNVIGDGLRITFEYTKNDDEGNNSPNGKIVIYGLTEMTFKNLGERMKAEVELKAGYLRSKRNSPRQLFYAVLMDKTFEIQNGTSVTTITVLGDFINKNVGTQMSMNLPKPTMAMIMTSIAESMGKGMALYLNSPNENENLMVAEYFEKWVVSPYGYSFSSTPQQELKRLRDAYGITYRVEKDMVVYGILDKAYQWHLDGARQISENERRIAETALVAENKIAQQVVEPKPIPQKEVKIDLLSTHALVLSSATGLIGSPVLVNKIEDKNYSEGLAEGEEVWEKKYSKPLIDKKTGKARVDKKTGKVKMSKTPKKYKVSRQTVEARCLINASLNFDCQVSIVTPSGITDGVYRIRKLKISGDTDASGPWYMDTELNGEGFSNKDLQNLGKSNG</sequence>
<organism evidence="1 2">
    <name type="scientific">Acinetobacter phage vB_AbaM_B09_Aci05</name>
    <dbReference type="NCBI Taxonomy" id="2315458"/>
    <lineage>
        <taxon>Viruses</taxon>
        <taxon>Duplodnaviria</taxon>
        <taxon>Heunggongvirae</taxon>
        <taxon>Uroviricota</taxon>
        <taxon>Caudoviricetes</taxon>
        <taxon>Saclayvirus</taxon>
        <taxon>Saclayvirus Aci05</taxon>
    </lineage>
</organism>
<gene>
    <name evidence="1" type="ORF">Aci05_046</name>
</gene>
<evidence type="ECO:0000313" key="1">
    <source>
        <dbReference type="EMBL" id="AYD82322.1"/>
    </source>
</evidence>
<accession>A0A386KC30</accession>
<reference evidence="1 2" key="1">
    <citation type="submission" date="2018-08" db="EMBL/GenBank/DDBJ databases">
        <title>Complete genome sequence of five Acinetobacter baumannii phages from Abidjan, Cote d'Ivoire.</title>
        <authorList>
            <person name="Essoh C."/>
            <person name="Vernadet J.-P."/>
            <person name="Vergnaud G."/>
            <person name="Resch G."/>
            <person name="Pourcel C."/>
        </authorList>
    </citation>
    <scope>NUCLEOTIDE SEQUENCE [LARGE SCALE GENOMIC DNA]</scope>
</reference>